<dbReference type="EMBL" id="GBXM01031349">
    <property type="protein sequence ID" value="JAH77228.1"/>
    <property type="molecule type" value="Transcribed_RNA"/>
</dbReference>
<name>A0A0E9VJ51_ANGAN</name>
<protein>
    <submittedName>
        <fullName evidence="1">Uncharacterized protein</fullName>
    </submittedName>
</protein>
<accession>A0A0E9VJ51</accession>
<reference evidence="1" key="2">
    <citation type="journal article" date="2015" name="Fish Shellfish Immunol.">
        <title>Early steps in the European eel (Anguilla anguilla)-Vibrio vulnificus interaction in the gills: Role of the RtxA13 toxin.</title>
        <authorList>
            <person name="Callol A."/>
            <person name="Pajuelo D."/>
            <person name="Ebbesson L."/>
            <person name="Teles M."/>
            <person name="MacKenzie S."/>
            <person name="Amaro C."/>
        </authorList>
    </citation>
    <scope>NUCLEOTIDE SEQUENCE</scope>
</reference>
<evidence type="ECO:0000313" key="1">
    <source>
        <dbReference type="EMBL" id="JAH77228.1"/>
    </source>
</evidence>
<sequence length="18" mass="2306">MYCWLEQSLYVLKYCLYS</sequence>
<reference evidence="1" key="1">
    <citation type="submission" date="2014-11" db="EMBL/GenBank/DDBJ databases">
        <authorList>
            <person name="Amaro Gonzalez C."/>
        </authorList>
    </citation>
    <scope>NUCLEOTIDE SEQUENCE</scope>
</reference>
<organism evidence="1">
    <name type="scientific">Anguilla anguilla</name>
    <name type="common">European freshwater eel</name>
    <name type="synonym">Muraena anguilla</name>
    <dbReference type="NCBI Taxonomy" id="7936"/>
    <lineage>
        <taxon>Eukaryota</taxon>
        <taxon>Metazoa</taxon>
        <taxon>Chordata</taxon>
        <taxon>Craniata</taxon>
        <taxon>Vertebrata</taxon>
        <taxon>Euteleostomi</taxon>
        <taxon>Actinopterygii</taxon>
        <taxon>Neopterygii</taxon>
        <taxon>Teleostei</taxon>
        <taxon>Anguilliformes</taxon>
        <taxon>Anguillidae</taxon>
        <taxon>Anguilla</taxon>
    </lineage>
</organism>
<dbReference type="AlphaFoldDB" id="A0A0E9VJ51"/>
<proteinExistence type="predicted"/>